<reference evidence="2 3" key="1">
    <citation type="journal article" date="2016" name="Nat. Commun.">
        <title>Thousands of microbial genomes shed light on interconnected biogeochemical processes in an aquifer system.</title>
        <authorList>
            <person name="Anantharaman K."/>
            <person name="Brown C.T."/>
            <person name="Hug L.A."/>
            <person name="Sharon I."/>
            <person name="Castelle C.J."/>
            <person name="Probst A.J."/>
            <person name="Thomas B.C."/>
            <person name="Singh A."/>
            <person name="Wilkins M.J."/>
            <person name="Karaoz U."/>
            <person name="Brodie E.L."/>
            <person name="Williams K.H."/>
            <person name="Hubbard S.S."/>
            <person name="Banfield J.F."/>
        </authorList>
    </citation>
    <scope>NUCLEOTIDE SEQUENCE [LARGE SCALE GENOMIC DNA]</scope>
</reference>
<dbReference type="Pfam" id="PF00293">
    <property type="entry name" value="NUDIX"/>
    <property type="match status" value="1"/>
</dbReference>
<feature type="domain" description="Nudix hydrolase" evidence="1">
    <location>
        <begin position="22"/>
        <end position="149"/>
    </location>
</feature>
<sequence length="174" mass="20475">MNKEDEIKENLREVQEKSEKVCDNTSVGMIIRKDGKLLLIERKKPPYGFAPPAGHVDDHGSYEQAAKDEVEEEVGLNVKNLRLIAEGKRENYCRRKGGTWHYWKLYEAEVEGELKRSEDETKQAGWYLPEQVEELTRRTEKYLADEISEEEWRGNPGLETTWLQWSKEVKLYEK</sequence>
<dbReference type="PROSITE" id="PS51462">
    <property type="entry name" value="NUDIX"/>
    <property type="match status" value="1"/>
</dbReference>
<dbReference type="PANTHER" id="PTHR43736">
    <property type="entry name" value="ADP-RIBOSE PYROPHOSPHATASE"/>
    <property type="match status" value="1"/>
</dbReference>
<evidence type="ECO:0000259" key="1">
    <source>
        <dbReference type="PROSITE" id="PS51462"/>
    </source>
</evidence>
<evidence type="ECO:0000313" key="3">
    <source>
        <dbReference type="Proteomes" id="UP000176939"/>
    </source>
</evidence>
<dbReference type="SUPFAM" id="SSF55811">
    <property type="entry name" value="Nudix"/>
    <property type="match status" value="1"/>
</dbReference>
<dbReference type="CDD" id="cd02883">
    <property type="entry name" value="NUDIX_Hydrolase"/>
    <property type="match status" value="1"/>
</dbReference>
<dbReference type="InterPro" id="IPR015797">
    <property type="entry name" value="NUDIX_hydrolase-like_dom_sf"/>
</dbReference>
<dbReference type="PANTHER" id="PTHR43736:SF1">
    <property type="entry name" value="DIHYDRONEOPTERIN TRIPHOSPHATE DIPHOSPHATASE"/>
    <property type="match status" value="1"/>
</dbReference>
<accession>A0A1F7X2C0</accession>
<organism evidence="2 3">
    <name type="scientific">Candidatus Woesebacteria bacterium RBG_13_36_22</name>
    <dbReference type="NCBI Taxonomy" id="1802478"/>
    <lineage>
        <taxon>Bacteria</taxon>
        <taxon>Candidatus Woeseibacteriota</taxon>
    </lineage>
</organism>
<name>A0A1F7X2C0_9BACT</name>
<dbReference type="AlphaFoldDB" id="A0A1F7X2C0"/>
<proteinExistence type="predicted"/>
<dbReference type="EMBL" id="MGFQ01000043">
    <property type="protein sequence ID" value="OGM08518.1"/>
    <property type="molecule type" value="Genomic_DNA"/>
</dbReference>
<gene>
    <name evidence="2" type="ORF">A2Z67_02190</name>
</gene>
<dbReference type="InterPro" id="IPR000086">
    <property type="entry name" value="NUDIX_hydrolase_dom"/>
</dbReference>
<dbReference type="Gene3D" id="3.90.79.10">
    <property type="entry name" value="Nucleoside Triphosphate Pyrophosphohydrolase"/>
    <property type="match status" value="1"/>
</dbReference>
<comment type="caution">
    <text evidence="2">The sequence shown here is derived from an EMBL/GenBank/DDBJ whole genome shotgun (WGS) entry which is preliminary data.</text>
</comment>
<dbReference type="Proteomes" id="UP000176939">
    <property type="component" value="Unassembled WGS sequence"/>
</dbReference>
<evidence type="ECO:0000313" key="2">
    <source>
        <dbReference type="EMBL" id="OGM08518.1"/>
    </source>
</evidence>
<protein>
    <recommendedName>
        <fullName evidence="1">Nudix hydrolase domain-containing protein</fullName>
    </recommendedName>
</protein>